<feature type="region of interest" description="Disordered" evidence="1">
    <location>
        <begin position="241"/>
        <end position="263"/>
    </location>
</feature>
<dbReference type="Proteomes" id="UP000887565">
    <property type="component" value="Unplaced"/>
</dbReference>
<dbReference type="AlphaFoldDB" id="A0A915JXZ8"/>
<feature type="compositionally biased region" description="Basic and acidic residues" evidence="1">
    <location>
        <begin position="241"/>
        <end position="251"/>
    </location>
</feature>
<protein>
    <submittedName>
        <fullName evidence="4">BTB domain-containing protein</fullName>
    </submittedName>
</protein>
<evidence type="ECO:0000259" key="2">
    <source>
        <dbReference type="SMART" id="SM00225"/>
    </source>
</evidence>
<evidence type="ECO:0000256" key="1">
    <source>
        <dbReference type="SAM" id="MobiDB-lite"/>
    </source>
</evidence>
<dbReference type="Pfam" id="PF00651">
    <property type="entry name" value="BTB"/>
    <property type="match status" value="1"/>
</dbReference>
<sequence length="263" mass="30435">MSTSLSSSSKFLSPSQERNFRLSLDVPSRGEKDVEKSEKDSPTKSIVWVSKEFLSIVSPVFRRMIQGDCDQKDGLSPSPEPIHLSEEKMDDFLTFLECLYPYPDQKTIDRENVFLVLLLSYKYEIRFLVEKCDKIYKEIYQAENYRVGDERILNRLSFLVKHNLIETIKMIVPYVAALDTKILEKYRLENISSIPGNHWFYLAVYEAKFQRVSDINLIPIQDPNLLILFTIRGIGTFGERGRSANKDKIKNSEAPQNDFVGKS</sequence>
<keyword evidence="3" id="KW-1185">Reference proteome</keyword>
<name>A0A915JXZ8_ROMCU</name>
<dbReference type="PANTHER" id="PTHR22744">
    <property type="entry name" value="HELIX LOOP HELIX PROTEIN 21-RELATED"/>
    <property type="match status" value="1"/>
</dbReference>
<reference evidence="4" key="1">
    <citation type="submission" date="2022-11" db="UniProtKB">
        <authorList>
            <consortium name="WormBaseParasite"/>
        </authorList>
    </citation>
    <scope>IDENTIFICATION</scope>
</reference>
<dbReference type="CDD" id="cd18186">
    <property type="entry name" value="BTB_POZ_ZBTB_KLHL-like"/>
    <property type="match status" value="1"/>
</dbReference>
<dbReference type="InterPro" id="IPR011333">
    <property type="entry name" value="SKP1/BTB/POZ_sf"/>
</dbReference>
<evidence type="ECO:0000313" key="4">
    <source>
        <dbReference type="WBParaSite" id="nRc.2.0.1.t31217-RA"/>
    </source>
</evidence>
<dbReference type="SUPFAM" id="SSF54695">
    <property type="entry name" value="POZ domain"/>
    <property type="match status" value="1"/>
</dbReference>
<feature type="domain" description="BTB" evidence="2">
    <location>
        <begin position="32"/>
        <end position="140"/>
    </location>
</feature>
<evidence type="ECO:0000313" key="3">
    <source>
        <dbReference type="Proteomes" id="UP000887565"/>
    </source>
</evidence>
<accession>A0A915JXZ8</accession>
<organism evidence="3 4">
    <name type="scientific">Romanomermis culicivorax</name>
    <name type="common">Nematode worm</name>
    <dbReference type="NCBI Taxonomy" id="13658"/>
    <lineage>
        <taxon>Eukaryota</taxon>
        <taxon>Metazoa</taxon>
        <taxon>Ecdysozoa</taxon>
        <taxon>Nematoda</taxon>
        <taxon>Enoplea</taxon>
        <taxon>Dorylaimia</taxon>
        <taxon>Mermithida</taxon>
        <taxon>Mermithoidea</taxon>
        <taxon>Mermithidae</taxon>
        <taxon>Romanomermis</taxon>
    </lineage>
</organism>
<dbReference type="WBParaSite" id="nRc.2.0.1.t31217-RA">
    <property type="protein sequence ID" value="nRc.2.0.1.t31217-RA"/>
    <property type="gene ID" value="nRc.2.0.1.g31217"/>
</dbReference>
<dbReference type="PANTHER" id="PTHR22744:SF17">
    <property type="entry name" value="BTB DOMAIN-CONTAINING PROTEIN"/>
    <property type="match status" value="1"/>
</dbReference>
<dbReference type="Gene3D" id="3.30.710.10">
    <property type="entry name" value="Potassium Channel Kv1.1, Chain A"/>
    <property type="match status" value="1"/>
</dbReference>
<dbReference type="InterPro" id="IPR000210">
    <property type="entry name" value="BTB/POZ_dom"/>
</dbReference>
<dbReference type="SMART" id="SM00225">
    <property type="entry name" value="BTB"/>
    <property type="match status" value="1"/>
</dbReference>
<proteinExistence type="predicted"/>